<evidence type="ECO:0000256" key="3">
    <source>
        <dbReference type="ARBA" id="ARBA00047787"/>
    </source>
</evidence>
<accession>H2YHN8</accession>
<evidence type="ECO:0000256" key="4">
    <source>
        <dbReference type="ARBA" id="ARBA00050048"/>
    </source>
</evidence>
<protein>
    <recommendedName>
        <fullName evidence="2">Biogenesis of lysosome-related organelles complex 1 subunit 1</fullName>
    </recommendedName>
    <alternativeName>
        <fullName evidence="4">Protein acetyltransferase BLOC1S1</fullName>
    </alternativeName>
</protein>
<evidence type="ECO:0000256" key="5">
    <source>
        <dbReference type="SAM" id="MobiDB-lite"/>
    </source>
</evidence>
<dbReference type="eggNOG" id="KOG3390">
    <property type="taxonomic scope" value="Eukaryota"/>
</dbReference>
<dbReference type="InterPro" id="IPR009395">
    <property type="entry name" value="BLOC1S1"/>
</dbReference>
<reference evidence="6" key="2">
    <citation type="submission" date="2025-08" db="UniProtKB">
        <authorList>
            <consortium name="Ensembl"/>
        </authorList>
    </citation>
    <scope>IDENTIFICATION</scope>
</reference>
<dbReference type="Proteomes" id="UP000007875">
    <property type="component" value="Unassembled WGS sequence"/>
</dbReference>
<dbReference type="HOGENOM" id="CLU_115602_3_0_1"/>
<sequence>MLSSMLKDHRNKQRHMKEAQEKRRQDAVAALYKFNEGIMTSINSKVSAAYVNQCQLDNEMKQLIVQTMRFNKLTTQWASELNSFQTALKELGDVENWASSIEKDLQLVTESLEFINKNNLT</sequence>
<reference evidence="6" key="3">
    <citation type="submission" date="2025-09" db="UniProtKB">
        <authorList>
            <consortium name="Ensembl"/>
        </authorList>
    </citation>
    <scope>IDENTIFICATION</scope>
</reference>
<reference evidence="7" key="1">
    <citation type="submission" date="2003-08" db="EMBL/GenBank/DDBJ databases">
        <authorList>
            <person name="Birren B."/>
            <person name="Nusbaum C."/>
            <person name="Abebe A."/>
            <person name="Abouelleil A."/>
            <person name="Adekoya E."/>
            <person name="Ait-zahra M."/>
            <person name="Allen N."/>
            <person name="Allen T."/>
            <person name="An P."/>
            <person name="Anderson M."/>
            <person name="Anderson S."/>
            <person name="Arachchi H."/>
            <person name="Armbruster J."/>
            <person name="Bachantsang P."/>
            <person name="Baldwin J."/>
            <person name="Barry A."/>
            <person name="Bayul T."/>
            <person name="Blitshsteyn B."/>
            <person name="Bloom T."/>
            <person name="Blye J."/>
            <person name="Boguslavskiy L."/>
            <person name="Borowsky M."/>
            <person name="Boukhgalter B."/>
            <person name="Brunache A."/>
            <person name="Butler J."/>
            <person name="Calixte N."/>
            <person name="Calvo S."/>
            <person name="Camarata J."/>
            <person name="Campo K."/>
            <person name="Chang J."/>
            <person name="Cheshatsang Y."/>
            <person name="Citroen M."/>
            <person name="Collymore A."/>
            <person name="Considine T."/>
            <person name="Cook A."/>
            <person name="Cooke P."/>
            <person name="Corum B."/>
            <person name="Cuomo C."/>
            <person name="David R."/>
            <person name="Dawoe T."/>
            <person name="Degray S."/>
            <person name="Dodge S."/>
            <person name="Dooley K."/>
            <person name="Dorje P."/>
            <person name="Dorjee K."/>
            <person name="Dorris L."/>
            <person name="Duffey N."/>
            <person name="Dupes A."/>
            <person name="Elkins T."/>
            <person name="Engels R."/>
            <person name="Erickson J."/>
            <person name="Farina A."/>
            <person name="Faro S."/>
            <person name="Ferreira P."/>
            <person name="Fischer H."/>
            <person name="Fitzgerald M."/>
            <person name="Foley K."/>
            <person name="Gage D."/>
            <person name="Galagan J."/>
            <person name="Gearin G."/>
            <person name="Gnerre S."/>
            <person name="Gnirke A."/>
            <person name="Goyette A."/>
            <person name="Graham J."/>
            <person name="Grandbois E."/>
            <person name="Gyaltsen K."/>
            <person name="Hafez N."/>
            <person name="Hagopian D."/>
            <person name="Hagos B."/>
            <person name="Hall J."/>
            <person name="Hatcher B."/>
            <person name="Heller A."/>
            <person name="Higgins H."/>
            <person name="Honan T."/>
            <person name="Horn A."/>
            <person name="Houde N."/>
            <person name="Hughes L."/>
            <person name="Hulme W."/>
            <person name="Husby E."/>
            <person name="Iliev I."/>
            <person name="Jaffe D."/>
            <person name="Jones C."/>
            <person name="Kamal M."/>
            <person name="Kamat A."/>
            <person name="Kamvysselis M."/>
            <person name="Karlsson E."/>
            <person name="Kells C."/>
            <person name="Kieu A."/>
            <person name="Kisner P."/>
            <person name="Kodira C."/>
            <person name="Kulbokas E."/>
            <person name="Labutti K."/>
            <person name="Lama D."/>
            <person name="Landers T."/>
            <person name="Leger J."/>
            <person name="Levine S."/>
            <person name="Lewis D."/>
            <person name="Lewis T."/>
            <person name="Lindblad-toh K."/>
            <person name="Liu X."/>
            <person name="Lokyitsang T."/>
            <person name="Lokyitsang Y."/>
            <person name="Lucien O."/>
            <person name="Lui A."/>
            <person name="Ma L.J."/>
            <person name="Mabbitt R."/>
            <person name="Macdonald J."/>
            <person name="Maclean C."/>
            <person name="Major J."/>
            <person name="Manning J."/>
            <person name="Marabella R."/>
            <person name="Maru K."/>
            <person name="Matthews C."/>
            <person name="Mauceli E."/>
            <person name="Mccarthy M."/>
            <person name="Mcdonough S."/>
            <person name="Mcghee T."/>
            <person name="Meldrim J."/>
            <person name="Meneus L."/>
            <person name="Mesirov J."/>
            <person name="Mihalev A."/>
            <person name="Mihova T."/>
            <person name="Mikkelsen T."/>
            <person name="Mlenga V."/>
            <person name="Moru K."/>
            <person name="Mozes J."/>
            <person name="Mulrain L."/>
            <person name="Munson G."/>
            <person name="Naylor J."/>
            <person name="Newes C."/>
            <person name="Nguyen C."/>
            <person name="Nguyen N."/>
            <person name="Nguyen T."/>
            <person name="Nicol R."/>
            <person name="Nielsen C."/>
            <person name="Nizzari M."/>
            <person name="Norbu C."/>
            <person name="Norbu N."/>
            <person name="O'donnell P."/>
            <person name="Okoawo O."/>
            <person name="O'leary S."/>
            <person name="Omotosho B."/>
            <person name="O'neill K."/>
            <person name="Osman S."/>
            <person name="Parker S."/>
            <person name="Perrin D."/>
            <person name="Phunkhang P."/>
            <person name="Piqani B."/>
            <person name="Purcell S."/>
            <person name="Rachupka T."/>
            <person name="Ramasamy U."/>
            <person name="Rameau R."/>
            <person name="Ray V."/>
            <person name="Raymond C."/>
            <person name="Retta R."/>
            <person name="Richardson S."/>
            <person name="Rise C."/>
            <person name="Rodriguez J."/>
            <person name="Rogers J."/>
            <person name="Rogov P."/>
            <person name="Rutman M."/>
            <person name="Schupbach R."/>
            <person name="Seaman C."/>
            <person name="Settipalli S."/>
            <person name="Sharpe T."/>
            <person name="Sheridan J."/>
            <person name="Sherpa N."/>
            <person name="Shi J."/>
            <person name="Smirnov S."/>
            <person name="Smith C."/>
            <person name="Sougnez C."/>
            <person name="Spencer B."/>
            <person name="Stalker J."/>
            <person name="Stange-thomann N."/>
            <person name="Stavropoulos S."/>
            <person name="Stetson K."/>
            <person name="Stone C."/>
            <person name="Stone S."/>
            <person name="Stubbs M."/>
            <person name="Talamas J."/>
            <person name="Tchuinga P."/>
            <person name="Tenzing P."/>
            <person name="Tesfaye S."/>
            <person name="Theodore J."/>
            <person name="Thoulutsang Y."/>
            <person name="Topham K."/>
            <person name="Towey S."/>
            <person name="Tsamla T."/>
            <person name="Tsomo N."/>
            <person name="Vallee D."/>
            <person name="Vassiliev H."/>
            <person name="Venkataraman V."/>
            <person name="Vinson J."/>
            <person name="Vo A."/>
            <person name="Wade C."/>
            <person name="Wang S."/>
            <person name="Wangchuk T."/>
            <person name="Wangdi T."/>
            <person name="Whittaker C."/>
            <person name="Wilkinson J."/>
            <person name="Wu Y."/>
            <person name="Wyman D."/>
            <person name="Yadav S."/>
            <person name="Yang S."/>
            <person name="Yang X."/>
            <person name="Yeager S."/>
            <person name="Yee E."/>
            <person name="Young G."/>
            <person name="Zainoun J."/>
            <person name="Zembeck L."/>
            <person name="Zimmer A."/>
            <person name="Zody M."/>
            <person name="Lander E."/>
        </authorList>
    </citation>
    <scope>NUCLEOTIDE SEQUENCE [LARGE SCALE GENOMIC DNA]</scope>
</reference>
<proteinExistence type="inferred from homology"/>
<dbReference type="Ensembl" id="ENSCSAVT00000004905.1">
    <property type="protein sequence ID" value="ENSCSAVP00000004837.1"/>
    <property type="gene ID" value="ENSCSAVG00000002883.1"/>
</dbReference>
<dbReference type="STRING" id="51511.ENSCSAVP00000004837"/>
<organism evidence="6 7">
    <name type="scientific">Ciona savignyi</name>
    <name type="common">Pacific transparent sea squirt</name>
    <dbReference type="NCBI Taxonomy" id="51511"/>
    <lineage>
        <taxon>Eukaryota</taxon>
        <taxon>Metazoa</taxon>
        <taxon>Chordata</taxon>
        <taxon>Tunicata</taxon>
        <taxon>Ascidiacea</taxon>
        <taxon>Phlebobranchia</taxon>
        <taxon>Cionidae</taxon>
        <taxon>Ciona</taxon>
    </lineage>
</organism>
<dbReference type="GO" id="GO:0031083">
    <property type="term" value="C:BLOC-1 complex"/>
    <property type="evidence" value="ECO:0007669"/>
    <property type="project" value="InterPro"/>
</dbReference>
<feature type="region of interest" description="Disordered" evidence="5">
    <location>
        <begin position="1"/>
        <end position="23"/>
    </location>
</feature>
<name>H2YHN8_CIOSA</name>
<evidence type="ECO:0000313" key="7">
    <source>
        <dbReference type="Proteomes" id="UP000007875"/>
    </source>
</evidence>
<dbReference type="Pfam" id="PF06320">
    <property type="entry name" value="GCN5L1"/>
    <property type="match status" value="1"/>
</dbReference>
<evidence type="ECO:0000256" key="2">
    <source>
        <dbReference type="ARBA" id="ARBA00019577"/>
    </source>
</evidence>
<keyword evidence="7" id="KW-1185">Reference proteome</keyword>
<dbReference type="PANTHER" id="PTHR13073:SF0">
    <property type="entry name" value="BIOGENESIS OF LYSOSOME-RELATED ORGANELLES COMPLEX 1 SUBUNIT 1"/>
    <property type="match status" value="1"/>
</dbReference>
<dbReference type="AlphaFoldDB" id="H2YHN8"/>
<dbReference type="InParanoid" id="H2YHN8"/>
<dbReference type="GeneTree" id="ENSGT00390000002689"/>
<evidence type="ECO:0000256" key="1">
    <source>
        <dbReference type="ARBA" id="ARBA00007133"/>
    </source>
</evidence>
<comment type="catalytic activity">
    <reaction evidence="3">
        <text>L-lysyl-[protein] + acetyl-CoA = N(6)-acetyl-L-lysyl-[protein] + CoA + H(+)</text>
        <dbReference type="Rhea" id="RHEA:45948"/>
        <dbReference type="Rhea" id="RHEA-COMP:9752"/>
        <dbReference type="Rhea" id="RHEA-COMP:10731"/>
        <dbReference type="ChEBI" id="CHEBI:15378"/>
        <dbReference type="ChEBI" id="CHEBI:29969"/>
        <dbReference type="ChEBI" id="CHEBI:57287"/>
        <dbReference type="ChEBI" id="CHEBI:57288"/>
        <dbReference type="ChEBI" id="CHEBI:61930"/>
    </reaction>
    <physiologicalReaction direction="left-to-right" evidence="3">
        <dbReference type="Rhea" id="RHEA:45949"/>
    </physiologicalReaction>
</comment>
<dbReference type="OMA" id="WMKIMEY"/>
<dbReference type="PANTHER" id="PTHR13073">
    <property type="entry name" value="BLOC-1 COMPLEX SUBUNIT 1"/>
    <property type="match status" value="1"/>
</dbReference>
<dbReference type="FunCoup" id="H2YHN8">
    <property type="interactions" value="32"/>
</dbReference>
<evidence type="ECO:0000313" key="6">
    <source>
        <dbReference type="Ensembl" id="ENSCSAVP00000004837.1"/>
    </source>
</evidence>
<dbReference type="GO" id="GO:0016197">
    <property type="term" value="P:endosomal transport"/>
    <property type="evidence" value="ECO:0007669"/>
    <property type="project" value="TreeGrafter"/>
</dbReference>
<comment type="similarity">
    <text evidence="1">Belongs to the BLOC1S1 family.</text>
</comment>